<dbReference type="EMBL" id="CBTN010000063">
    <property type="protein sequence ID" value="CDH58985.1"/>
    <property type="molecule type" value="Genomic_DNA"/>
</dbReference>
<feature type="compositionally biased region" description="Pro residues" evidence="1">
    <location>
        <begin position="249"/>
        <end position="261"/>
    </location>
</feature>
<feature type="region of interest" description="Disordered" evidence="1">
    <location>
        <begin position="201"/>
        <end position="348"/>
    </location>
</feature>
<evidence type="ECO:0000313" key="2">
    <source>
        <dbReference type="EMBL" id="CDH58985.1"/>
    </source>
</evidence>
<dbReference type="VEuPathDB" id="FungiDB:LCOR_09829.1"/>
<feature type="compositionally biased region" description="Polar residues" evidence="1">
    <location>
        <begin position="152"/>
        <end position="170"/>
    </location>
</feature>
<dbReference type="PANTHER" id="PTHR33324">
    <property type="entry name" value="EXPRESSED PROTEIN"/>
    <property type="match status" value="1"/>
</dbReference>
<feature type="compositionally biased region" description="Low complexity" evidence="1">
    <location>
        <begin position="278"/>
        <end position="308"/>
    </location>
</feature>
<accession>A0A068SAJ8</accession>
<dbReference type="PANTHER" id="PTHR33324:SF2">
    <property type="entry name" value="MYB_SANT-LIKE DNA-BINDING DOMAIN-CONTAINING PROTEIN"/>
    <property type="match status" value="1"/>
</dbReference>
<reference evidence="2" key="1">
    <citation type="submission" date="2013-08" db="EMBL/GenBank/DDBJ databases">
        <title>Gene expansion shapes genome architecture in the human pathogen Lichtheimia corymbifera: an evolutionary genomics analysis in the ancient terrestrial Mucorales (Mucoromycotina).</title>
        <authorList>
            <person name="Schwartze V.U."/>
            <person name="Winter S."/>
            <person name="Shelest E."/>
            <person name="Marcet-Houben M."/>
            <person name="Horn F."/>
            <person name="Wehner S."/>
            <person name="Hoffmann K."/>
            <person name="Riege K."/>
            <person name="Sammeth M."/>
            <person name="Nowrousian M."/>
            <person name="Valiante V."/>
            <person name="Linde J."/>
            <person name="Jacobsen I.D."/>
            <person name="Marz M."/>
            <person name="Brakhage A.A."/>
            <person name="Gabaldon T."/>
            <person name="Bocker S."/>
            <person name="Voigt K."/>
        </authorList>
    </citation>
    <scope>NUCLEOTIDE SEQUENCE [LARGE SCALE GENOMIC DNA]</scope>
    <source>
        <strain evidence="2">FSU 9682</strain>
    </source>
</reference>
<protein>
    <submittedName>
        <fullName evidence="2">Uncharacterized protein</fullName>
    </submittedName>
</protein>
<name>A0A068SAJ8_9FUNG</name>
<evidence type="ECO:0000256" key="1">
    <source>
        <dbReference type="SAM" id="MobiDB-lite"/>
    </source>
</evidence>
<feature type="compositionally biased region" description="Low complexity" evidence="1">
    <location>
        <begin position="209"/>
        <end position="226"/>
    </location>
</feature>
<dbReference type="AlphaFoldDB" id="A0A068SAJ8"/>
<feature type="region of interest" description="Disordered" evidence="1">
    <location>
        <begin position="144"/>
        <end position="172"/>
    </location>
</feature>
<feature type="compositionally biased region" description="Polar residues" evidence="1">
    <location>
        <begin position="331"/>
        <end position="344"/>
    </location>
</feature>
<gene>
    <name evidence="2" type="ORF">LCOR_09829.1</name>
</gene>
<organism evidence="2 3">
    <name type="scientific">Lichtheimia corymbifera JMRC:FSU:9682</name>
    <dbReference type="NCBI Taxonomy" id="1263082"/>
    <lineage>
        <taxon>Eukaryota</taxon>
        <taxon>Fungi</taxon>
        <taxon>Fungi incertae sedis</taxon>
        <taxon>Mucoromycota</taxon>
        <taxon>Mucoromycotina</taxon>
        <taxon>Mucoromycetes</taxon>
        <taxon>Mucorales</taxon>
        <taxon>Lichtheimiaceae</taxon>
        <taxon>Lichtheimia</taxon>
    </lineage>
</organism>
<sequence length="446" mass="50483">MATDEPTKRQRVNWNKAVKPNGKSSNEVMVEYFQVPGNFKRALSSVSIARKLGLPIENNDRVVHEVLERLHAEGFTFRKYAKVFLKVVEWMTGYIKARASVTRENNLNRRDVQRIFPFYYHICDVVGDIDASIVSVVLAHEQEDQRDGGMATGSNSSNRIYEASNGSSINDDMRYNRLGRTLAMDTPFNSQHEIAVSYVRSSRLPPPSFESSPWQQQQQQQQQQHPSPRPQSPQARIFQQHTPYVQPASPEPPSPEPPSPTPSSSSHDSSFTFKTAHALPLSSPVPLPQQQQQQQPISTSSSATTIPPSRVPPTPPSNNTADITRKRPANDSETNTSSMHITPHTTRRRIIEPTADDQEALEETPLEMMQRTNEHLRQSNIYEHHHQRLLDHQHILLSHQARIYRIQEMQAQSTLIKSMTDAGFSKNEIAAALKGHRQGASNTRFQ</sequence>
<dbReference type="OrthoDB" id="10382104at2759"/>
<comment type="caution">
    <text evidence="2">The sequence shown here is derived from an EMBL/GenBank/DDBJ whole genome shotgun (WGS) entry which is preliminary data.</text>
</comment>
<dbReference type="Proteomes" id="UP000027586">
    <property type="component" value="Unassembled WGS sequence"/>
</dbReference>
<proteinExistence type="predicted"/>
<keyword evidence="3" id="KW-1185">Reference proteome</keyword>
<evidence type="ECO:0000313" key="3">
    <source>
        <dbReference type="Proteomes" id="UP000027586"/>
    </source>
</evidence>